<keyword evidence="2" id="KW-1185">Reference proteome</keyword>
<gene>
    <name evidence="1" type="ORF">L1987_81224</name>
</gene>
<dbReference type="EMBL" id="CM042044">
    <property type="protein sequence ID" value="KAI3687527.1"/>
    <property type="molecule type" value="Genomic_DNA"/>
</dbReference>
<evidence type="ECO:0000313" key="2">
    <source>
        <dbReference type="Proteomes" id="UP001056120"/>
    </source>
</evidence>
<accession>A0ACB8YPT9</accession>
<protein>
    <submittedName>
        <fullName evidence="1">Uncharacterized protein</fullName>
    </submittedName>
</protein>
<comment type="caution">
    <text evidence="1">The sequence shown here is derived from an EMBL/GenBank/DDBJ whole genome shotgun (WGS) entry which is preliminary data.</text>
</comment>
<evidence type="ECO:0000313" key="1">
    <source>
        <dbReference type="EMBL" id="KAI3687527.1"/>
    </source>
</evidence>
<sequence length="352" mass="39483">MSAEKCMVCDETVNDEDEISSTVDGVWYHNQCFICSQCDEQLLENNYSLSDGILYCKPHFEEKNSNNKRLPRGVSLPKPSELKTTSKLSSIFFKAQSKRIASKLPPSQKRQAPQTIPDANVDVANASYALTSNNQSLPSARGQLDQITIMNLLMQNPALHRLLAGVLSNQTEIQSQDFLRDTLEQLTQNPEMMLAISQLGQRMDGNQDLGSMFAAMSCSNGGGDLDMSSMFQQTMPLFSQATSSRLIEHDRPMKRDLHRRCYSDTASINVLSTDCQMNIKEAAQKIMDEYSAVDIFSSMVESAALWNDNVYDVYGLADLCSEEELAEEFMVMLKRDVCRRLGKRYDCCSSIS</sequence>
<proteinExistence type="predicted"/>
<dbReference type="Proteomes" id="UP001056120">
    <property type="component" value="Linkage Group LG27"/>
</dbReference>
<reference evidence="1 2" key="2">
    <citation type="journal article" date="2022" name="Mol. Ecol. Resour.">
        <title>The genomes of chicory, endive, great burdock and yacon provide insights into Asteraceae paleo-polyploidization history and plant inulin production.</title>
        <authorList>
            <person name="Fan W."/>
            <person name="Wang S."/>
            <person name="Wang H."/>
            <person name="Wang A."/>
            <person name="Jiang F."/>
            <person name="Liu H."/>
            <person name="Zhao H."/>
            <person name="Xu D."/>
            <person name="Zhang Y."/>
        </authorList>
    </citation>
    <scope>NUCLEOTIDE SEQUENCE [LARGE SCALE GENOMIC DNA]</scope>
    <source>
        <strain evidence="2">cv. Yunnan</strain>
        <tissue evidence="1">Leaves</tissue>
    </source>
</reference>
<name>A0ACB8YPT9_9ASTR</name>
<organism evidence="1 2">
    <name type="scientific">Smallanthus sonchifolius</name>
    <dbReference type="NCBI Taxonomy" id="185202"/>
    <lineage>
        <taxon>Eukaryota</taxon>
        <taxon>Viridiplantae</taxon>
        <taxon>Streptophyta</taxon>
        <taxon>Embryophyta</taxon>
        <taxon>Tracheophyta</taxon>
        <taxon>Spermatophyta</taxon>
        <taxon>Magnoliopsida</taxon>
        <taxon>eudicotyledons</taxon>
        <taxon>Gunneridae</taxon>
        <taxon>Pentapetalae</taxon>
        <taxon>asterids</taxon>
        <taxon>campanulids</taxon>
        <taxon>Asterales</taxon>
        <taxon>Asteraceae</taxon>
        <taxon>Asteroideae</taxon>
        <taxon>Heliantheae alliance</taxon>
        <taxon>Millerieae</taxon>
        <taxon>Smallanthus</taxon>
    </lineage>
</organism>
<reference evidence="2" key="1">
    <citation type="journal article" date="2022" name="Mol. Ecol. Resour.">
        <title>The genomes of chicory, endive, great burdock and yacon provide insights into Asteraceae palaeo-polyploidization history and plant inulin production.</title>
        <authorList>
            <person name="Fan W."/>
            <person name="Wang S."/>
            <person name="Wang H."/>
            <person name="Wang A."/>
            <person name="Jiang F."/>
            <person name="Liu H."/>
            <person name="Zhao H."/>
            <person name="Xu D."/>
            <person name="Zhang Y."/>
        </authorList>
    </citation>
    <scope>NUCLEOTIDE SEQUENCE [LARGE SCALE GENOMIC DNA]</scope>
    <source>
        <strain evidence="2">cv. Yunnan</strain>
    </source>
</reference>